<dbReference type="AlphaFoldDB" id="A0A1Y0LCF7"/>
<dbReference type="SUPFAM" id="SSF51679">
    <property type="entry name" value="Bacterial luciferase-like"/>
    <property type="match status" value="1"/>
</dbReference>
<dbReference type="KEGG" id="tci:A7K98_17360"/>
<dbReference type="InterPro" id="IPR050766">
    <property type="entry name" value="Bact_Lucif_Oxidored"/>
</dbReference>
<dbReference type="Proteomes" id="UP000195814">
    <property type="component" value="Chromosome"/>
</dbReference>
<dbReference type="GO" id="GO:0016705">
    <property type="term" value="F:oxidoreductase activity, acting on paired donors, with incorporation or reduction of molecular oxygen"/>
    <property type="evidence" value="ECO:0007669"/>
    <property type="project" value="InterPro"/>
</dbReference>
<accession>A0A1Y0LCF7</accession>
<keyword evidence="5" id="KW-1185">Reference proteome</keyword>
<evidence type="ECO:0000313" key="6">
    <source>
        <dbReference type="Proteomes" id="UP000195814"/>
    </source>
</evidence>
<evidence type="ECO:0000313" key="4">
    <source>
        <dbReference type="EMBL" id="ARU99391.1"/>
    </source>
</evidence>
<dbReference type="Gene3D" id="3.20.20.30">
    <property type="entry name" value="Luciferase-like domain"/>
    <property type="match status" value="1"/>
</dbReference>
<protein>
    <submittedName>
        <fullName evidence="3">Luciferase</fullName>
    </submittedName>
</protein>
<dbReference type="Proteomes" id="UP000195729">
    <property type="component" value="Chromosome"/>
</dbReference>
<dbReference type="InterPro" id="IPR036661">
    <property type="entry name" value="Luciferase-like_sf"/>
</dbReference>
<evidence type="ECO:0000256" key="1">
    <source>
        <dbReference type="ARBA" id="ARBA00007789"/>
    </source>
</evidence>
<organism evidence="3 6">
    <name type="scientific">Tatumella citrea</name>
    <name type="common">Pantoea citrea</name>
    <dbReference type="NCBI Taxonomy" id="53336"/>
    <lineage>
        <taxon>Bacteria</taxon>
        <taxon>Pseudomonadati</taxon>
        <taxon>Pseudomonadota</taxon>
        <taxon>Gammaproteobacteria</taxon>
        <taxon>Enterobacterales</taxon>
        <taxon>Erwiniaceae</taxon>
        <taxon>Tatumella</taxon>
    </lineage>
</organism>
<reference evidence="5 6" key="1">
    <citation type="submission" date="2016-05" db="EMBL/GenBank/DDBJ databases">
        <title>Complete genome sequence of two 2,5-diketo-D-glunonic acid producing strain Tatumella citrea.</title>
        <authorList>
            <person name="Duan C."/>
            <person name="Yang J."/>
            <person name="Yang S."/>
        </authorList>
    </citation>
    <scope>NUCLEOTIDE SEQUENCE [LARGE SCALE GENOMIC DNA]</scope>
    <source>
        <strain evidence="4 5">ATCC 39140</strain>
        <strain evidence="3 6">DSM 13699</strain>
    </source>
</reference>
<dbReference type="NCBIfam" id="TIGR03558">
    <property type="entry name" value="oxido_grp_1"/>
    <property type="match status" value="1"/>
</dbReference>
<dbReference type="PANTHER" id="PTHR30137:SF20">
    <property type="entry name" value="N-ACETYL-S-ALKYLCYSTEINE MONOOXYGENASE"/>
    <property type="match status" value="1"/>
</dbReference>
<dbReference type="EMBL" id="CP015579">
    <property type="protein sequence ID" value="ARU95350.1"/>
    <property type="molecule type" value="Genomic_DNA"/>
</dbReference>
<dbReference type="Pfam" id="PF00296">
    <property type="entry name" value="Bac_luciferase"/>
    <property type="match status" value="1"/>
</dbReference>
<evidence type="ECO:0000259" key="2">
    <source>
        <dbReference type="Pfam" id="PF00296"/>
    </source>
</evidence>
<gene>
    <name evidence="3" type="ORF">A7K98_17360</name>
    <name evidence="4" type="ORF">A7K99_17345</name>
</gene>
<dbReference type="InterPro" id="IPR011251">
    <property type="entry name" value="Luciferase-like_dom"/>
</dbReference>
<dbReference type="GO" id="GO:0005829">
    <property type="term" value="C:cytosol"/>
    <property type="evidence" value="ECO:0007669"/>
    <property type="project" value="TreeGrafter"/>
</dbReference>
<sequence>MYQKKLKLSLLDYSPVDEGLMPHDALSATVRLAQSAEKNGFHRYWVSEHHGMPAISGNSPEILMARIASATQKIRLGSGAVLLPNYSSLKIAENYQLLESLFPNRIDLGFGRAPGADSRTGSALNDEKGRTIPYPQKVSDLIGFITGKHSENSHYAGMKAYPETNTKPQPFVLGASGSTAQFAAKMGLGFTFAHFINPGFTGPHAADEYRDAFQKSDFSEKPTVIVCVFVVIGNTEQEAKEFADAFHLWLSYAESAHPFSRIPSLESSRKHSWSYSELAVREQNKHRLISGTASAVAEKLRNLADSYDTDEVMINLMMPGEASRINALEILSAQPGMSVGD</sequence>
<comment type="similarity">
    <text evidence="1">To bacterial alkanal monooxygenase alpha and beta chains.</text>
</comment>
<dbReference type="PANTHER" id="PTHR30137">
    <property type="entry name" value="LUCIFERASE-LIKE MONOOXYGENASE"/>
    <property type="match status" value="1"/>
</dbReference>
<proteinExistence type="predicted"/>
<name>A0A1Y0LCF7_TATCI</name>
<dbReference type="EMBL" id="CP015581">
    <property type="protein sequence ID" value="ARU99391.1"/>
    <property type="molecule type" value="Genomic_DNA"/>
</dbReference>
<dbReference type="InterPro" id="IPR019949">
    <property type="entry name" value="CmoO-like"/>
</dbReference>
<dbReference type="RefSeq" id="WP_198361115.1">
    <property type="nucleotide sequence ID" value="NZ_CP015579.1"/>
</dbReference>
<evidence type="ECO:0000313" key="3">
    <source>
        <dbReference type="EMBL" id="ARU95350.1"/>
    </source>
</evidence>
<evidence type="ECO:0000313" key="5">
    <source>
        <dbReference type="Proteomes" id="UP000195729"/>
    </source>
</evidence>
<feature type="domain" description="Luciferase-like" evidence="2">
    <location>
        <begin position="24"/>
        <end position="307"/>
    </location>
</feature>